<dbReference type="InterPro" id="IPR012340">
    <property type="entry name" value="NA-bd_OB-fold"/>
</dbReference>
<protein>
    <recommendedName>
        <fullName evidence="2">ChsH2 C-terminal OB-fold domain-containing protein</fullName>
    </recommendedName>
</protein>
<dbReference type="Pfam" id="PF01796">
    <property type="entry name" value="OB_ChsH2_C"/>
    <property type="match status" value="1"/>
</dbReference>
<dbReference type="PANTHER" id="PTHR34075">
    <property type="entry name" value="BLR3430 PROTEIN"/>
    <property type="match status" value="1"/>
</dbReference>
<dbReference type="PANTHER" id="PTHR34075:SF5">
    <property type="entry name" value="BLR3430 PROTEIN"/>
    <property type="match status" value="1"/>
</dbReference>
<dbReference type="KEGG" id="hdf:AArcSl_0332"/>
<keyword evidence="4" id="KW-1185">Reference proteome</keyword>
<dbReference type="EMBL" id="CP025066">
    <property type="protein sequence ID" value="AUX07987.1"/>
    <property type="molecule type" value="Genomic_DNA"/>
</dbReference>
<dbReference type="RefSeq" id="WP_119814093.1">
    <property type="nucleotide sequence ID" value="NZ_CP025066.1"/>
</dbReference>
<dbReference type="AlphaFoldDB" id="A0A343TFW5"/>
<dbReference type="SUPFAM" id="SSF50249">
    <property type="entry name" value="Nucleic acid-binding proteins"/>
    <property type="match status" value="1"/>
</dbReference>
<evidence type="ECO:0000259" key="2">
    <source>
        <dbReference type="Pfam" id="PF01796"/>
    </source>
</evidence>
<dbReference type="OrthoDB" id="9573at2157"/>
<feature type="compositionally biased region" description="Basic and acidic residues" evidence="1">
    <location>
        <begin position="1"/>
        <end position="12"/>
    </location>
</feature>
<feature type="domain" description="ChsH2 C-terminal OB-fold" evidence="2">
    <location>
        <begin position="76"/>
        <end position="136"/>
    </location>
</feature>
<dbReference type="InterPro" id="IPR002878">
    <property type="entry name" value="ChsH2_C"/>
</dbReference>
<dbReference type="GeneID" id="37876667"/>
<name>A0A343TFW5_9EURY</name>
<proteinExistence type="predicted"/>
<feature type="region of interest" description="Disordered" evidence="1">
    <location>
        <begin position="1"/>
        <end position="77"/>
    </location>
</feature>
<organism evidence="3 4">
    <name type="scientific">Halalkaliarchaeum desulfuricum</name>
    <dbReference type="NCBI Taxonomy" id="2055893"/>
    <lineage>
        <taxon>Archaea</taxon>
        <taxon>Methanobacteriati</taxon>
        <taxon>Methanobacteriota</taxon>
        <taxon>Stenosarchaea group</taxon>
        <taxon>Halobacteria</taxon>
        <taxon>Halobacteriales</taxon>
        <taxon>Haloferacaceae</taxon>
        <taxon>Halalkaliarchaeum</taxon>
    </lineage>
</organism>
<dbReference type="InterPro" id="IPR052513">
    <property type="entry name" value="Thioester_dehydratase-like"/>
</dbReference>
<evidence type="ECO:0000313" key="3">
    <source>
        <dbReference type="EMBL" id="AUX07987.1"/>
    </source>
</evidence>
<dbReference type="Proteomes" id="UP000263012">
    <property type="component" value="Chromosome"/>
</dbReference>
<sequence length="153" mass="16198">MTERNDRLRTDGGEEQGDGGDEPGDGGDEPGDAGFDEWLAAIDDGEGYYLESPTGEGSLPPRRICPHSGSTDIEEKPLPETGTIEAVTVVHVASPQFAEDTPYATAVVDFGPVRLTGVVRGVDLEAVETGTTVEPSVEERETTGDPLLVFRPV</sequence>
<feature type="compositionally biased region" description="Acidic residues" evidence="1">
    <location>
        <begin position="13"/>
        <end position="35"/>
    </location>
</feature>
<gene>
    <name evidence="3" type="ORF">AArcSl_0332</name>
</gene>
<reference evidence="4" key="1">
    <citation type="submission" date="2017-11" db="EMBL/GenBank/DDBJ databases">
        <title>Phenotypic and genomic properties of facultatively anaerobic sulfur-reducing natronoarchaea from hypersaline soda lakes.</title>
        <authorList>
            <person name="Sorokin D.Y."/>
            <person name="Kublanov I.V."/>
            <person name="Roman P."/>
            <person name="Sinninghe Damste J.S."/>
            <person name="Golyshin P.N."/>
            <person name="Rojo D."/>
            <person name="Ciordia S."/>
            <person name="Mena M.D.C."/>
            <person name="Ferrer M."/>
            <person name="Messina E."/>
            <person name="Smedile F."/>
            <person name="La Spada G."/>
            <person name="La Cono V."/>
            <person name="Yakimov M.M."/>
        </authorList>
    </citation>
    <scope>NUCLEOTIDE SEQUENCE [LARGE SCALE GENOMIC DNA]</scope>
    <source>
        <strain evidence="4">AArc-Sl</strain>
    </source>
</reference>
<evidence type="ECO:0000256" key="1">
    <source>
        <dbReference type="SAM" id="MobiDB-lite"/>
    </source>
</evidence>
<evidence type="ECO:0000313" key="4">
    <source>
        <dbReference type="Proteomes" id="UP000263012"/>
    </source>
</evidence>
<accession>A0A343TFW5</accession>